<dbReference type="KEGG" id="gce:KYE46_10285"/>
<proteinExistence type="predicted"/>
<accession>A0A8F6TTS9</accession>
<protein>
    <submittedName>
        <fullName evidence="2">Component of SufBCD complex</fullName>
    </submittedName>
</protein>
<dbReference type="EMBL" id="CP079194">
    <property type="protein sequence ID" value="QXT38338.1"/>
    <property type="molecule type" value="Genomic_DNA"/>
</dbReference>
<feature type="transmembrane region" description="Helical" evidence="1">
    <location>
        <begin position="92"/>
        <end position="113"/>
    </location>
</feature>
<feature type="transmembrane region" description="Helical" evidence="1">
    <location>
        <begin position="119"/>
        <end position="137"/>
    </location>
</feature>
<keyword evidence="1" id="KW-1133">Transmembrane helix</keyword>
<keyword evidence="3" id="KW-1185">Reference proteome</keyword>
<name>A0A8F6TTS9_9RHOB</name>
<gene>
    <name evidence="2" type="ORF">KYE46_10285</name>
</gene>
<keyword evidence="1" id="KW-0812">Transmembrane</keyword>
<reference evidence="2 3" key="1">
    <citation type="submission" date="2021-07" db="EMBL/GenBank/DDBJ databases">
        <title>A novel Jannaschia species isolated from marine dinoflagellate Ceratoperidinium margalefii.</title>
        <authorList>
            <person name="Jiang Y."/>
            <person name="Li Z."/>
        </authorList>
    </citation>
    <scope>NUCLEOTIDE SEQUENCE [LARGE SCALE GENOMIC DNA]</scope>
    <source>
        <strain evidence="2 3">J12C1-MA-4</strain>
    </source>
</reference>
<dbReference type="RefSeq" id="WP_219000534.1">
    <property type="nucleotide sequence ID" value="NZ_CP079194.1"/>
</dbReference>
<organism evidence="2 3">
    <name type="scientific">Gymnodinialimonas ceratoperidinii</name>
    <dbReference type="NCBI Taxonomy" id="2856823"/>
    <lineage>
        <taxon>Bacteria</taxon>
        <taxon>Pseudomonadati</taxon>
        <taxon>Pseudomonadota</taxon>
        <taxon>Alphaproteobacteria</taxon>
        <taxon>Rhodobacterales</taxon>
        <taxon>Paracoccaceae</taxon>
        <taxon>Gymnodinialimonas</taxon>
    </lineage>
</organism>
<evidence type="ECO:0000313" key="3">
    <source>
        <dbReference type="Proteomes" id="UP000825009"/>
    </source>
</evidence>
<evidence type="ECO:0000313" key="2">
    <source>
        <dbReference type="EMBL" id="QXT38338.1"/>
    </source>
</evidence>
<dbReference type="AlphaFoldDB" id="A0A8F6TTS9"/>
<keyword evidence="1" id="KW-0472">Membrane</keyword>
<evidence type="ECO:0000256" key="1">
    <source>
        <dbReference type="SAM" id="Phobius"/>
    </source>
</evidence>
<feature type="transmembrane region" description="Helical" evidence="1">
    <location>
        <begin position="158"/>
        <end position="177"/>
    </location>
</feature>
<feature type="transmembrane region" description="Helical" evidence="1">
    <location>
        <begin position="33"/>
        <end position="58"/>
    </location>
</feature>
<dbReference type="Proteomes" id="UP000825009">
    <property type="component" value="Chromosome"/>
</dbReference>
<sequence>MVREIPPACLLDLPLDFLDLLTEVINLRSFSNLWYWIVLAILWSSLSHWTVGVPFSLVARARRGDPQAEADMLVLARMNAERNVAYSETSGIFATAFSTFLLTGLAITGWGYGVEFCQAIFLLLCPSMIVVALAVWTSQRLKADDYQHVSQMLRQHRLIVQLLGVVFIFITAFWGMYQNVNVGPLG</sequence>